<feature type="chain" id="PRO_5045368792" evidence="1">
    <location>
        <begin position="21"/>
        <end position="197"/>
    </location>
</feature>
<dbReference type="Proteomes" id="UP001163719">
    <property type="component" value="Unassembled WGS sequence"/>
</dbReference>
<comment type="caution">
    <text evidence="2">The sequence shown here is derived from an EMBL/GenBank/DDBJ whole genome shotgun (WGS) entry which is preliminary data.</text>
</comment>
<dbReference type="EMBL" id="JAPDHV010000008">
    <property type="protein sequence ID" value="MCW3162592.1"/>
    <property type="molecule type" value="Genomic_DNA"/>
</dbReference>
<keyword evidence="1" id="KW-0732">Signal</keyword>
<evidence type="ECO:0000313" key="2">
    <source>
        <dbReference type="EMBL" id="MCW3162592.1"/>
    </source>
</evidence>
<dbReference type="RefSeq" id="WP_264744507.1">
    <property type="nucleotide sequence ID" value="NZ_JAPDHV010000008.1"/>
</dbReference>
<proteinExistence type="predicted"/>
<protein>
    <submittedName>
        <fullName evidence="2">Uncharacterized protein</fullName>
    </submittedName>
</protein>
<evidence type="ECO:0000313" key="3">
    <source>
        <dbReference type="Proteomes" id="UP001163719"/>
    </source>
</evidence>
<keyword evidence="3" id="KW-1185">Reference proteome</keyword>
<name>A0ABT3HS28_9FLAO</name>
<accession>A0ABT3HS28</accession>
<reference evidence="2" key="1">
    <citation type="submission" date="2022-10" db="EMBL/GenBank/DDBJ databases">
        <title>Chryseobacterium babae sp. nov. isolated from the gut of the beetle Oryctes rhinoceros, and Chryseobacterium kimseyorum sp. nov., isolated from a stick insect rearing cage.</title>
        <authorList>
            <person name="Shelomi M."/>
            <person name="Han C.-J."/>
            <person name="Chen W.-M."/>
            <person name="Chen H.-K."/>
            <person name="Liaw S.-J."/>
            <person name="Muhle E."/>
            <person name="Clermont D."/>
        </authorList>
    </citation>
    <scope>NUCLEOTIDE SEQUENCE</scope>
    <source>
        <strain evidence="2">WLa1L2M3</strain>
    </source>
</reference>
<organism evidence="2 3">
    <name type="scientific">Chryseobacterium oryctis</name>
    <dbReference type="NCBI Taxonomy" id="2952618"/>
    <lineage>
        <taxon>Bacteria</taxon>
        <taxon>Pseudomonadati</taxon>
        <taxon>Bacteroidota</taxon>
        <taxon>Flavobacteriia</taxon>
        <taxon>Flavobacteriales</taxon>
        <taxon>Weeksellaceae</taxon>
        <taxon>Chryseobacterium group</taxon>
        <taxon>Chryseobacterium</taxon>
    </lineage>
</organism>
<sequence>MKKSVLTLLLLSLGATATFAQVGVNTQNPQAVFHVDGAKDNVTTGIPTAAQQSNDVVITSQGRLGVGTNTPTNNLEVNSEIAGTSGIKITQLPKANTLSTDANGNIIAQDIKTAGVNVTKQRLVIANSSNVINSGSGDYSFRYSSNAAGGYWQMRINNGTSRQFNTWDVEFYGKIMLMDKYGREETCKQSIRIPGQM</sequence>
<gene>
    <name evidence="2" type="ORF">OH806_15070</name>
</gene>
<feature type="signal peptide" evidence="1">
    <location>
        <begin position="1"/>
        <end position="20"/>
    </location>
</feature>
<evidence type="ECO:0000256" key="1">
    <source>
        <dbReference type="SAM" id="SignalP"/>
    </source>
</evidence>